<organism evidence="2 3">
    <name type="scientific">Dipteronia sinensis</name>
    <dbReference type="NCBI Taxonomy" id="43782"/>
    <lineage>
        <taxon>Eukaryota</taxon>
        <taxon>Viridiplantae</taxon>
        <taxon>Streptophyta</taxon>
        <taxon>Embryophyta</taxon>
        <taxon>Tracheophyta</taxon>
        <taxon>Spermatophyta</taxon>
        <taxon>Magnoliopsida</taxon>
        <taxon>eudicotyledons</taxon>
        <taxon>Gunneridae</taxon>
        <taxon>Pentapetalae</taxon>
        <taxon>rosids</taxon>
        <taxon>malvids</taxon>
        <taxon>Sapindales</taxon>
        <taxon>Sapindaceae</taxon>
        <taxon>Hippocastanoideae</taxon>
        <taxon>Acereae</taxon>
        <taxon>Dipteronia</taxon>
    </lineage>
</organism>
<proteinExistence type="predicted"/>
<protein>
    <submittedName>
        <fullName evidence="2">Uncharacterized protein</fullName>
    </submittedName>
</protein>
<sequence length="251" mass="28986">MRRKTHKSEMCCCDPCELQHANMYAESTDVVHYGYSQKPRKGLRAMDVRNIHRLGKNQYFCYVCVAGACKCVTQIQTNIYIGTRGDEMEKNEYRIFLLLWQSHRGNFLASVIVLRPVIQPVQTIPTACYMNHGSRFRQRIIWVQTRPSLINSIFMYTVNMAAKTLVSEAKSSKTDQETDKWETRDHLRFMVVLMTWLAVWILRVLTCPLYNHLGGFSSVGLFDSSSSLSSSSSLYPCHLVVLHFFTRFSSL</sequence>
<feature type="transmembrane region" description="Helical" evidence="1">
    <location>
        <begin position="189"/>
        <end position="213"/>
    </location>
</feature>
<comment type="caution">
    <text evidence="2">The sequence shown here is derived from an EMBL/GenBank/DDBJ whole genome shotgun (WGS) entry which is preliminary data.</text>
</comment>
<keyword evidence="3" id="KW-1185">Reference proteome</keyword>
<dbReference type="Proteomes" id="UP001281410">
    <property type="component" value="Unassembled WGS sequence"/>
</dbReference>
<evidence type="ECO:0000256" key="1">
    <source>
        <dbReference type="SAM" id="Phobius"/>
    </source>
</evidence>
<gene>
    <name evidence="2" type="ORF">Dsin_009439</name>
</gene>
<dbReference type="EMBL" id="JANJYJ010000003">
    <property type="protein sequence ID" value="KAK3222414.1"/>
    <property type="molecule type" value="Genomic_DNA"/>
</dbReference>
<reference evidence="2" key="1">
    <citation type="journal article" date="2023" name="Plant J.">
        <title>Genome sequences and population genomics provide insights into the demographic history, inbreeding, and mutation load of two 'living fossil' tree species of Dipteronia.</title>
        <authorList>
            <person name="Feng Y."/>
            <person name="Comes H.P."/>
            <person name="Chen J."/>
            <person name="Zhu S."/>
            <person name="Lu R."/>
            <person name="Zhang X."/>
            <person name="Li P."/>
            <person name="Qiu J."/>
            <person name="Olsen K.M."/>
            <person name="Qiu Y."/>
        </authorList>
    </citation>
    <scope>NUCLEOTIDE SEQUENCE</scope>
    <source>
        <strain evidence="2">NBL</strain>
    </source>
</reference>
<accession>A0AAE0EBX3</accession>
<dbReference type="AlphaFoldDB" id="A0AAE0EBX3"/>
<evidence type="ECO:0000313" key="2">
    <source>
        <dbReference type="EMBL" id="KAK3222414.1"/>
    </source>
</evidence>
<evidence type="ECO:0000313" key="3">
    <source>
        <dbReference type="Proteomes" id="UP001281410"/>
    </source>
</evidence>
<keyword evidence="1" id="KW-1133">Transmembrane helix</keyword>
<keyword evidence="1" id="KW-0812">Transmembrane</keyword>
<name>A0AAE0EBX3_9ROSI</name>
<keyword evidence="1" id="KW-0472">Membrane</keyword>